<accession>A0A9E5JY68</accession>
<evidence type="ECO:0000256" key="3">
    <source>
        <dbReference type="ARBA" id="ARBA00022630"/>
    </source>
</evidence>
<keyword evidence="3" id="KW-0285">Flavoprotein</keyword>
<keyword evidence="5" id="KW-0560">Oxidoreductase</keyword>
<dbReference type="SUPFAM" id="SSF51905">
    <property type="entry name" value="FAD/NAD(P)-binding domain"/>
    <property type="match status" value="1"/>
</dbReference>
<evidence type="ECO:0000256" key="2">
    <source>
        <dbReference type="ARBA" id="ARBA00010790"/>
    </source>
</evidence>
<reference evidence="8" key="1">
    <citation type="submission" date="2020-03" db="EMBL/GenBank/DDBJ databases">
        <authorList>
            <person name="Guo F."/>
        </authorList>
    </citation>
    <scope>NUCLEOTIDE SEQUENCE</scope>
    <source>
        <strain evidence="8">JCM 30134</strain>
    </source>
</reference>
<comment type="similarity">
    <text evidence="2">Belongs to the GMC oxidoreductase family.</text>
</comment>
<evidence type="ECO:0000259" key="6">
    <source>
        <dbReference type="Pfam" id="PF00732"/>
    </source>
</evidence>
<name>A0A9E5JY68_9GAMM</name>
<dbReference type="InterPro" id="IPR036188">
    <property type="entry name" value="FAD/NAD-bd_sf"/>
</dbReference>
<evidence type="ECO:0000256" key="1">
    <source>
        <dbReference type="ARBA" id="ARBA00001974"/>
    </source>
</evidence>
<evidence type="ECO:0000259" key="7">
    <source>
        <dbReference type="Pfam" id="PF05199"/>
    </source>
</evidence>
<evidence type="ECO:0000313" key="9">
    <source>
        <dbReference type="Proteomes" id="UP000787472"/>
    </source>
</evidence>
<dbReference type="AlphaFoldDB" id="A0A9E5JY68"/>
<dbReference type="InterPro" id="IPR000172">
    <property type="entry name" value="GMC_OxRdtase_N"/>
</dbReference>
<dbReference type="GO" id="GO:0050660">
    <property type="term" value="F:flavin adenine dinucleotide binding"/>
    <property type="evidence" value="ECO:0007669"/>
    <property type="project" value="InterPro"/>
</dbReference>
<feature type="domain" description="Glucose-methanol-choline oxidoreductase C-terminal" evidence="7">
    <location>
        <begin position="428"/>
        <end position="547"/>
    </location>
</feature>
<comment type="cofactor">
    <cofactor evidence="1">
        <name>FAD</name>
        <dbReference type="ChEBI" id="CHEBI:57692"/>
    </cofactor>
</comment>
<dbReference type="Gene3D" id="3.50.50.60">
    <property type="entry name" value="FAD/NAD(P)-binding domain"/>
    <property type="match status" value="2"/>
</dbReference>
<comment type="caution">
    <text evidence="8">The sequence shown here is derived from an EMBL/GenBank/DDBJ whole genome shotgun (WGS) entry which is preliminary data.</text>
</comment>
<evidence type="ECO:0000256" key="5">
    <source>
        <dbReference type="ARBA" id="ARBA00023002"/>
    </source>
</evidence>
<protein>
    <submittedName>
        <fullName evidence="8">GMC family oxidoreductase</fullName>
    </submittedName>
</protein>
<gene>
    <name evidence="8" type="ORF">G8770_14690</name>
</gene>
<feature type="domain" description="Glucose-methanol-choline oxidoreductase N-terminal" evidence="6">
    <location>
        <begin position="98"/>
        <end position="337"/>
    </location>
</feature>
<proteinExistence type="inferred from homology"/>
<dbReference type="Pfam" id="PF00732">
    <property type="entry name" value="GMC_oxred_N"/>
    <property type="match status" value="1"/>
</dbReference>
<organism evidence="8 9">
    <name type="scientific">Pseudomaricurvus hydrocarbonicus</name>
    <dbReference type="NCBI Taxonomy" id="1470433"/>
    <lineage>
        <taxon>Bacteria</taxon>
        <taxon>Pseudomonadati</taxon>
        <taxon>Pseudomonadota</taxon>
        <taxon>Gammaproteobacteria</taxon>
        <taxon>Cellvibrionales</taxon>
        <taxon>Cellvibrionaceae</taxon>
        <taxon>Pseudomaricurvus</taxon>
    </lineage>
</organism>
<dbReference type="RefSeq" id="WP_167188285.1">
    <property type="nucleotide sequence ID" value="NZ_JAAONZ010000012.1"/>
</dbReference>
<dbReference type="InterPro" id="IPR051473">
    <property type="entry name" value="P2Ox-like"/>
</dbReference>
<dbReference type="Pfam" id="PF05199">
    <property type="entry name" value="GMC_oxred_C"/>
    <property type="match status" value="1"/>
</dbReference>
<dbReference type="SUPFAM" id="SSF54373">
    <property type="entry name" value="FAD-linked reductases, C-terminal domain"/>
    <property type="match status" value="1"/>
</dbReference>
<dbReference type="PANTHER" id="PTHR42784">
    <property type="entry name" value="PYRANOSE 2-OXIDASE"/>
    <property type="match status" value="1"/>
</dbReference>
<evidence type="ECO:0000256" key="4">
    <source>
        <dbReference type="ARBA" id="ARBA00022827"/>
    </source>
</evidence>
<keyword evidence="9" id="KW-1185">Reference proteome</keyword>
<dbReference type="GO" id="GO:0016614">
    <property type="term" value="F:oxidoreductase activity, acting on CH-OH group of donors"/>
    <property type="evidence" value="ECO:0007669"/>
    <property type="project" value="InterPro"/>
</dbReference>
<dbReference type="PANTHER" id="PTHR42784:SF1">
    <property type="entry name" value="PYRANOSE 2-OXIDASE"/>
    <property type="match status" value="1"/>
</dbReference>
<dbReference type="InterPro" id="IPR007867">
    <property type="entry name" value="GMC_OxRtase_C"/>
</dbReference>
<sequence length="564" mass="63082">MSDAVFDVIVVGSGISGGWAAKEFCEKGLKTLVIERGRNYKHREDYKNDFARPWDLPGRGYLNEDVIANDYPIQVKSRVLDEYNHERFVNDREQPYIQQQPFDWIRGNQTGGRSLLWGRQTYRMSDFNFEENQRDGFGTDWPIRYADLESWYDYVEEFVGVSGNRDGIPHLPDGNFLPPMEMNCLEQQVSAKISETFPGRKMIIGRAAHLTQPKKIHEELGRGKCMYRNQCARGCSFGAYFSSQSATLPAAERTGNLTLLNDAVVQRLVFDKQQGRVSGVEIVDRVTLEKRTYKAKVVFMCASTLGTTQILLNSTSDTFPDGLGNSSGTLGHYLMDHNIGGGAMGIFHGLKDRYYSGRRPSGIYVPRFQNLDGDKRSYLRGFGYQGGASRDDWKAQANDAGYGAELKQKLQSPGAWKMVLMGFGEMLPRYENAVSLDKQQTDRWGMPLLKVNTSWGDNEHQMTEDMITSAVEMLSASGLDNIVPIKTGNTPGTGIHEMGTARMGRDPKTSVLNAHNQMHDVPNVFVTDGSAMASGGCQNPSLTYMALTARAVDYAVKEMKTSRI</sequence>
<dbReference type="EMBL" id="JAAONZ010000012">
    <property type="protein sequence ID" value="NHO66795.1"/>
    <property type="molecule type" value="Genomic_DNA"/>
</dbReference>
<evidence type="ECO:0000313" key="8">
    <source>
        <dbReference type="EMBL" id="NHO66795.1"/>
    </source>
</evidence>
<dbReference type="Proteomes" id="UP000787472">
    <property type="component" value="Unassembled WGS sequence"/>
</dbReference>
<keyword evidence="4" id="KW-0274">FAD</keyword>